<organism evidence="2 3">
    <name type="scientific">Phytophthora cactorum</name>
    <dbReference type="NCBI Taxonomy" id="29920"/>
    <lineage>
        <taxon>Eukaryota</taxon>
        <taxon>Sar</taxon>
        <taxon>Stramenopiles</taxon>
        <taxon>Oomycota</taxon>
        <taxon>Peronosporomycetes</taxon>
        <taxon>Peronosporales</taxon>
        <taxon>Peronosporaceae</taxon>
        <taxon>Phytophthora</taxon>
    </lineage>
</organism>
<evidence type="ECO:0000313" key="3">
    <source>
        <dbReference type="Proteomes" id="UP000774804"/>
    </source>
</evidence>
<feature type="region of interest" description="Disordered" evidence="1">
    <location>
        <begin position="101"/>
        <end position="137"/>
    </location>
</feature>
<dbReference type="Proteomes" id="UP000774804">
    <property type="component" value="Unassembled WGS sequence"/>
</dbReference>
<evidence type="ECO:0000256" key="1">
    <source>
        <dbReference type="SAM" id="MobiDB-lite"/>
    </source>
</evidence>
<feature type="region of interest" description="Disordered" evidence="1">
    <location>
        <begin position="1"/>
        <end position="80"/>
    </location>
</feature>
<accession>A0A8T1AFP1</accession>
<comment type="caution">
    <text evidence="2">The sequence shown here is derived from an EMBL/GenBank/DDBJ whole genome shotgun (WGS) entry which is preliminary data.</text>
</comment>
<proteinExistence type="predicted"/>
<evidence type="ECO:0000313" key="2">
    <source>
        <dbReference type="EMBL" id="KAG2878151.1"/>
    </source>
</evidence>
<feature type="compositionally biased region" description="Basic and acidic residues" evidence="1">
    <location>
        <begin position="109"/>
        <end position="135"/>
    </location>
</feature>
<dbReference type="VEuPathDB" id="FungiDB:PC110_g15187"/>
<dbReference type="EMBL" id="RCMI01002181">
    <property type="protein sequence ID" value="KAG2878151.1"/>
    <property type="molecule type" value="Genomic_DNA"/>
</dbReference>
<gene>
    <name evidence="2" type="ORF">PC115_g23150</name>
</gene>
<name>A0A8T1AFP1_9STRA</name>
<sequence length="150" mass="16763">MPTSPARRVMRRRRSKDVESDFESSTGDTAVSNVTNQQKTVSTEQRTTGREKTVVPQSGLTTEHAEEEESKQEEGASSAKTLELVDVARVLHGLTAMVAGMQPSVVNDRSSEQQGDGKRRDAREVPVARKREVEMSARQSLTQFYRHMSR</sequence>
<feature type="compositionally biased region" description="Polar residues" evidence="1">
    <location>
        <begin position="23"/>
        <end position="46"/>
    </location>
</feature>
<reference evidence="2" key="1">
    <citation type="submission" date="2018-10" db="EMBL/GenBank/DDBJ databases">
        <title>Effector identification in a new, highly contiguous assembly of the strawberry crown rot pathogen Phytophthora cactorum.</title>
        <authorList>
            <person name="Armitage A.D."/>
            <person name="Nellist C.F."/>
            <person name="Bates H."/>
            <person name="Vickerstaff R.J."/>
            <person name="Harrison R.J."/>
        </authorList>
    </citation>
    <scope>NUCLEOTIDE SEQUENCE</scope>
    <source>
        <strain evidence="2">4032</strain>
    </source>
</reference>
<dbReference type="AlphaFoldDB" id="A0A8T1AFP1"/>
<protein>
    <submittedName>
        <fullName evidence="2">Uncharacterized protein</fullName>
    </submittedName>
</protein>